<evidence type="ECO:0000313" key="3">
    <source>
        <dbReference type="Proteomes" id="UP001139450"/>
    </source>
</evidence>
<dbReference type="EMBL" id="JALJEJ010000001">
    <property type="protein sequence ID" value="MCJ8208699.1"/>
    <property type="molecule type" value="Genomic_DNA"/>
</dbReference>
<keyword evidence="1" id="KW-0812">Transmembrane</keyword>
<feature type="transmembrane region" description="Helical" evidence="1">
    <location>
        <begin position="364"/>
        <end position="385"/>
    </location>
</feature>
<feature type="transmembrane region" description="Helical" evidence="1">
    <location>
        <begin position="209"/>
        <end position="229"/>
    </location>
</feature>
<dbReference type="PANTHER" id="PTHR34219">
    <property type="entry name" value="IRON-REGULATED INNER MEMBRANE PROTEIN-RELATED"/>
    <property type="match status" value="1"/>
</dbReference>
<dbReference type="Pfam" id="PF03929">
    <property type="entry name" value="PepSY_TM"/>
    <property type="match status" value="1"/>
</dbReference>
<dbReference type="PANTHER" id="PTHR34219:SF3">
    <property type="entry name" value="BLL7967 PROTEIN"/>
    <property type="match status" value="1"/>
</dbReference>
<dbReference type="Proteomes" id="UP001139450">
    <property type="component" value="Unassembled WGS sequence"/>
</dbReference>
<feature type="transmembrane region" description="Helical" evidence="1">
    <location>
        <begin position="157"/>
        <end position="178"/>
    </location>
</feature>
<reference evidence="2" key="1">
    <citation type="submission" date="2022-04" db="EMBL/GenBank/DDBJ databases">
        <title>Mucilaginibacter sp. RS28 isolated from freshwater.</title>
        <authorList>
            <person name="Ko S.-R."/>
        </authorList>
    </citation>
    <scope>NUCLEOTIDE SEQUENCE</scope>
    <source>
        <strain evidence="2">RS28</strain>
    </source>
</reference>
<evidence type="ECO:0000313" key="2">
    <source>
        <dbReference type="EMBL" id="MCJ8208699.1"/>
    </source>
</evidence>
<name>A0A9X1X4V8_9SPHI</name>
<gene>
    <name evidence="2" type="ORF">MUY27_03200</name>
</gene>
<keyword evidence="1" id="KW-1133">Transmembrane helix</keyword>
<keyword evidence="3" id="KW-1185">Reference proteome</keyword>
<dbReference type="InterPro" id="IPR005625">
    <property type="entry name" value="PepSY-ass_TM"/>
</dbReference>
<comment type="caution">
    <text evidence="2">The sequence shown here is derived from an EMBL/GenBank/DDBJ whole genome shotgun (WGS) entry which is preliminary data.</text>
</comment>
<proteinExistence type="predicted"/>
<sequence length="403" mass="46291">MEGQKHSKKSAFRKIAEWLHLWLGLLSGIVVFIVCFTGGLWVFRYEIGAITEKHQFVVPQQKSFLPPSVLVNKAQAYFTVKGTDSAKLTGIIYGKKDRSAQLNFSFGKKGIAYLYMNPYDGRLILDKRKPDAYEMAMLLIRAGHRFLWLPQKIGSPIVGSACLIFLIIIITGLVWWYPQKWTKRTVKKSFTLKRRAGWKRLNIDLHNVFGFYASILLLFLTITGIYYTFGWFRHGMYRTLTGKVAVELKEEDPLSDTTVTPKPATTIALDHIWKYVTHRHADFGRIYFHAPQLPKDTYQTMVFFGDGTIFYNKETYFHDQATLKSLPYVDPNDKPYAEISAGERAYRMNFDIHTGQILGLPTKILAFLACMVGASLPVTGTIIWYNRKWGKKKRPSKVNLVNC</sequence>
<dbReference type="AlphaFoldDB" id="A0A9X1X4V8"/>
<keyword evidence="1" id="KW-0472">Membrane</keyword>
<protein>
    <submittedName>
        <fullName evidence="2">PepSY domain-containing protein</fullName>
    </submittedName>
</protein>
<accession>A0A9X1X4V8</accession>
<feature type="transmembrane region" description="Helical" evidence="1">
    <location>
        <begin position="21"/>
        <end position="43"/>
    </location>
</feature>
<dbReference type="RefSeq" id="WP_245128528.1">
    <property type="nucleotide sequence ID" value="NZ_JALJEJ010000001.1"/>
</dbReference>
<evidence type="ECO:0000256" key="1">
    <source>
        <dbReference type="SAM" id="Phobius"/>
    </source>
</evidence>
<organism evidence="2 3">
    <name type="scientific">Mucilaginibacter straminoryzae</name>
    <dbReference type="NCBI Taxonomy" id="2932774"/>
    <lineage>
        <taxon>Bacteria</taxon>
        <taxon>Pseudomonadati</taxon>
        <taxon>Bacteroidota</taxon>
        <taxon>Sphingobacteriia</taxon>
        <taxon>Sphingobacteriales</taxon>
        <taxon>Sphingobacteriaceae</taxon>
        <taxon>Mucilaginibacter</taxon>
    </lineage>
</organism>